<dbReference type="Proteomes" id="UP000002572">
    <property type="component" value="Chromosome"/>
</dbReference>
<gene>
    <name evidence="1" type="ordered locus">Selin_1639</name>
</gene>
<proteinExistence type="predicted"/>
<dbReference type="HOGENOM" id="CLU_1913677_0_0_0"/>
<evidence type="ECO:0008006" key="3">
    <source>
        <dbReference type="Google" id="ProtNLM"/>
    </source>
</evidence>
<dbReference type="AlphaFoldDB" id="E6W0F1"/>
<dbReference type="RefSeq" id="WP_013506249.1">
    <property type="nucleotide sequence ID" value="NC_014836.1"/>
</dbReference>
<dbReference type="SUPFAM" id="SSF55961">
    <property type="entry name" value="Bet v1-like"/>
    <property type="match status" value="1"/>
</dbReference>
<accession>E6W0F1</accession>
<evidence type="ECO:0000313" key="2">
    <source>
        <dbReference type="Proteomes" id="UP000002572"/>
    </source>
</evidence>
<dbReference type="STRING" id="653733.Selin_1639"/>
<dbReference type="KEGG" id="din:Selin_1639"/>
<name>E6W0F1_DESIS</name>
<dbReference type="InParanoid" id="E6W0F1"/>
<evidence type="ECO:0000313" key="1">
    <source>
        <dbReference type="EMBL" id="ADU66369.1"/>
    </source>
</evidence>
<organism evidence="1 2">
    <name type="scientific">Desulfurispirillum indicum (strain ATCC BAA-1389 / DSM 22839 / S5)</name>
    <dbReference type="NCBI Taxonomy" id="653733"/>
    <lineage>
        <taxon>Bacteria</taxon>
        <taxon>Pseudomonadati</taxon>
        <taxon>Chrysiogenota</taxon>
        <taxon>Chrysiogenia</taxon>
        <taxon>Chrysiogenales</taxon>
        <taxon>Chrysiogenaceae</taxon>
        <taxon>Desulfurispirillum</taxon>
    </lineage>
</organism>
<sequence>MRNWQQPLALCAADAFDFLRDPLLIPEWSGLMEDVGSRGANAYAGLSLMGEIPFTWDPDPIHLGVHATYTFMGVRFLVEYTLEPCGEQSTLHTRITPADGLEMGSLYRIVLHQFQGHLHHDTENFAQWAGLC</sequence>
<dbReference type="EMBL" id="CP002432">
    <property type="protein sequence ID" value="ADU66369.1"/>
    <property type="molecule type" value="Genomic_DNA"/>
</dbReference>
<dbReference type="OrthoDB" id="9810827at2"/>
<protein>
    <recommendedName>
        <fullName evidence="3">Polyketide cyclase/dehydrase</fullName>
    </recommendedName>
</protein>
<keyword evidence="2" id="KW-1185">Reference proteome</keyword>
<reference evidence="1 2" key="1">
    <citation type="submission" date="2010-12" db="EMBL/GenBank/DDBJ databases">
        <title>Complete sequence of Desulfurispirillum indicum S5.</title>
        <authorList>
            <consortium name="US DOE Joint Genome Institute"/>
            <person name="Lucas S."/>
            <person name="Copeland A."/>
            <person name="Lapidus A."/>
            <person name="Cheng J.-F."/>
            <person name="Goodwin L."/>
            <person name="Pitluck S."/>
            <person name="Chertkov O."/>
            <person name="Held B."/>
            <person name="Detter J.C."/>
            <person name="Han C."/>
            <person name="Tapia R."/>
            <person name="Land M."/>
            <person name="Hauser L."/>
            <person name="Kyrpides N."/>
            <person name="Ivanova N."/>
            <person name="Mikhailova N."/>
            <person name="Haggblom M."/>
            <person name="Rauschenbach I."/>
            <person name="Bini E."/>
            <person name="Woyke T."/>
        </authorList>
    </citation>
    <scope>NUCLEOTIDE SEQUENCE [LARGE SCALE GENOMIC DNA]</scope>
    <source>
        <strain evidence="2">ATCC BAA-1389 / DSM 22839 / S5</strain>
    </source>
</reference>